<dbReference type="InterPro" id="IPR032692">
    <property type="entry name" value="YccS_N"/>
</dbReference>
<evidence type="ECO:0000256" key="1">
    <source>
        <dbReference type="ARBA" id="ARBA00004651"/>
    </source>
</evidence>
<dbReference type="RefSeq" id="WP_089398583.1">
    <property type="nucleotide sequence ID" value="NZ_FZOT01000003.1"/>
</dbReference>
<evidence type="ECO:0000256" key="3">
    <source>
        <dbReference type="ARBA" id="ARBA00022692"/>
    </source>
</evidence>
<dbReference type="Pfam" id="PF13515">
    <property type="entry name" value="FUSC_2"/>
    <property type="match status" value="1"/>
</dbReference>
<evidence type="ECO:0000259" key="8">
    <source>
        <dbReference type="Pfam" id="PF12805"/>
    </source>
</evidence>
<dbReference type="Pfam" id="PF12805">
    <property type="entry name" value="FUSC-like"/>
    <property type="match status" value="1"/>
</dbReference>
<comment type="subcellular location">
    <subcellularLocation>
        <location evidence="1">Cell membrane</location>
        <topology evidence="1">Multi-pass membrane protein</topology>
    </subcellularLocation>
</comment>
<evidence type="ECO:0000256" key="7">
    <source>
        <dbReference type="SAM" id="Phobius"/>
    </source>
</evidence>
<feature type="transmembrane region" description="Helical" evidence="7">
    <location>
        <begin position="413"/>
        <end position="430"/>
    </location>
</feature>
<feature type="transmembrane region" description="Helical" evidence="7">
    <location>
        <begin position="137"/>
        <end position="157"/>
    </location>
</feature>
<reference evidence="10 11" key="1">
    <citation type="submission" date="2017-06" db="EMBL/GenBank/DDBJ databases">
        <authorList>
            <person name="Kim H.J."/>
            <person name="Triplett B.A."/>
        </authorList>
    </citation>
    <scope>NUCLEOTIDE SEQUENCE [LARGE SCALE GENOMIC DNA]</scope>
    <source>
        <strain evidence="10 11">U15</strain>
    </source>
</reference>
<gene>
    <name evidence="10" type="ORF">SAMN06265795_10368</name>
</gene>
<protein>
    <submittedName>
        <fullName evidence="10">Uncharacterized membrane protein YccC</fullName>
    </submittedName>
</protein>
<feature type="transmembrane region" description="Helical" evidence="7">
    <location>
        <begin position="442"/>
        <end position="469"/>
    </location>
</feature>
<dbReference type="AlphaFoldDB" id="A0A239EX66"/>
<sequence>MHYALSPRTFFFSHYFYTGLRIATGVVGIAVTAALTAGTQTAVPIAFGALCTSLMDLPSPLRHKFNEMLASVLLCSAIALIVSLCTPHPWLLTAAVGIISFIASMLVVYGRKAMPLQFAALFTMLLMGEAPVDFSRALLSCVLFFVGGLGYLLYAMAVSWKLRIRIRQQVLAESLYALARYMEIKAVFYREDADPQQQFARLVQQQVVLAEKQQASRDLILRAHAAEGGALVRVHYAMIDLYETALALHTDYASLRHHFAGSDVLPALEALASRLAADIESVAYAMARGGQPPVLQDCEPEMQVLRRALDRFATGPAPADREAHAVLQITVGKAGELIASVARLHGAMAGGSSLPLPSGSIPAPLLSVQRYELRTLWAEMRMASPTFRYALRVALAISFSLAVSRLLPYAAHGYWIALTVAVVLKPNFSLTRQRRRDRVLGTLIGCVITAIVLQIFHSPLALLACLFVATAAGPSFLHIKYRYTAVAATVQALILIGLTTPAATQAVYERLADTLVGALIATFFSYVLPSWEVQNLPRLVALVLAANRSYVSACRQLLLRQVPDDAEYRVSRKRFMDRIAGLSGAIQRMGEEPADKQYRAADLNRFVVRNYLLVSHCAAIRLLLQRHPDPAADGALGDFLARVFGEVEAALDAALKAVGPATASMPVAADAREAAPAAPRDWPQAALLQRRSALLKRDAGEISALVKAMELHQAPG</sequence>
<dbReference type="InterPro" id="IPR049453">
    <property type="entry name" value="Memb_transporter_dom"/>
</dbReference>
<keyword evidence="3 7" id="KW-0812">Transmembrane</keyword>
<evidence type="ECO:0000256" key="4">
    <source>
        <dbReference type="ARBA" id="ARBA00022989"/>
    </source>
</evidence>
<evidence type="ECO:0000313" key="10">
    <source>
        <dbReference type="EMBL" id="SNS49350.1"/>
    </source>
</evidence>
<evidence type="ECO:0000256" key="6">
    <source>
        <dbReference type="ARBA" id="ARBA00043993"/>
    </source>
</evidence>
<evidence type="ECO:0000256" key="5">
    <source>
        <dbReference type="ARBA" id="ARBA00023136"/>
    </source>
</evidence>
<name>A0A239EX66_9BURK</name>
<dbReference type="PANTHER" id="PTHR30509:SF9">
    <property type="entry name" value="MULTIDRUG RESISTANCE PROTEIN MDTO"/>
    <property type="match status" value="1"/>
</dbReference>
<proteinExistence type="inferred from homology"/>
<dbReference type="EMBL" id="FZOT01000003">
    <property type="protein sequence ID" value="SNS49350.1"/>
    <property type="molecule type" value="Genomic_DNA"/>
</dbReference>
<feature type="transmembrane region" description="Helical" evidence="7">
    <location>
        <begin position="90"/>
        <end position="109"/>
    </location>
</feature>
<dbReference type="GO" id="GO:0005886">
    <property type="term" value="C:plasma membrane"/>
    <property type="evidence" value="ECO:0007669"/>
    <property type="project" value="UniProtKB-SubCell"/>
</dbReference>
<comment type="similarity">
    <text evidence="6">Belongs to the YccS/YhfK family.</text>
</comment>
<feature type="transmembrane region" description="Helical" evidence="7">
    <location>
        <begin position="65"/>
        <end position="84"/>
    </location>
</feature>
<keyword evidence="11" id="KW-1185">Reference proteome</keyword>
<accession>A0A239EX66</accession>
<evidence type="ECO:0000259" key="9">
    <source>
        <dbReference type="Pfam" id="PF13515"/>
    </source>
</evidence>
<keyword evidence="5 7" id="KW-0472">Membrane</keyword>
<evidence type="ECO:0000256" key="2">
    <source>
        <dbReference type="ARBA" id="ARBA00022475"/>
    </source>
</evidence>
<organism evidence="10 11">
    <name type="scientific">Noviherbaspirillum humi</name>
    <dbReference type="NCBI Taxonomy" id="1688639"/>
    <lineage>
        <taxon>Bacteria</taxon>
        <taxon>Pseudomonadati</taxon>
        <taxon>Pseudomonadota</taxon>
        <taxon>Betaproteobacteria</taxon>
        <taxon>Burkholderiales</taxon>
        <taxon>Oxalobacteraceae</taxon>
        <taxon>Noviherbaspirillum</taxon>
    </lineage>
</organism>
<feature type="domain" description="Integral membrane bound transporter" evidence="9">
    <location>
        <begin position="402"/>
        <end position="523"/>
    </location>
</feature>
<feature type="domain" description="Integral membrane protein YccS N-terminal" evidence="8">
    <location>
        <begin position="68"/>
        <end position="323"/>
    </location>
</feature>
<evidence type="ECO:0000313" key="11">
    <source>
        <dbReference type="Proteomes" id="UP000198284"/>
    </source>
</evidence>
<dbReference type="PANTHER" id="PTHR30509">
    <property type="entry name" value="P-HYDROXYBENZOIC ACID EFFLUX PUMP SUBUNIT-RELATED"/>
    <property type="match status" value="1"/>
</dbReference>
<keyword evidence="2" id="KW-1003">Cell membrane</keyword>
<dbReference type="OrthoDB" id="8670769at2"/>
<feature type="transmembrane region" description="Helical" evidence="7">
    <location>
        <begin position="389"/>
        <end position="407"/>
    </location>
</feature>
<keyword evidence="4 7" id="KW-1133">Transmembrane helix</keyword>
<dbReference type="Proteomes" id="UP000198284">
    <property type="component" value="Unassembled WGS sequence"/>
</dbReference>
<feature type="transmembrane region" description="Helical" evidence="7">
    <location>
        <begin position="481"/>
        <end position="499"/>
    </location>
</feature>